<dbReference type="InterPro" id="IPR036157">
    <property type="entry name" value="dUTPase-like_sf"/>
</dbReference>
<comment type="catalytic activity">
    <reaction evidence="5">
        <text>dUTP + H2O = dUMP + diphosphate + H(+)</text>
        <dbReference type="Rhea" id="RHEA:10248"/>
        <dbReference type="ChEBI" id="CHEBI:15377"/>
        <dbReference type="ChEBI" id="CHEBI:15378"/>
        <dbReference type="ChEBI" id="CHEBI:33019"/>
        <dbReference type="ChEBI" id="CHEBI:61555"/>
        <dbReference type="ChEBI" id="CHEBI:246422"/>
        <dbReference type="EC" id="3.6.1.23"/>
    </reaction>
</comment>
<dbReference type="GO" id="GO:0046081">
    <property type="term" value="P:dUTP catabolic process"/>
    <property type="evidence" value="ECO:0007669"/>
    <property type="project" value="InterPro"/>
</dbReference>
<evidence type="ECO:0000256" key="5">
    <source>
        <dbReference type="ARBA" id="ARBA00047686"/>
    </source>
</evidence>
<dbReference type="InterPro" id="IPR008181">
    <property type="entry name" value="dUTPase"/>
</dbReference>
<protein>
    <recommendedName>
        <fullName evidence="2">dUTP diphosphatase</fullName>
        <ecNumber evidence="2">3.6.1.23</ecNumber>
    </recommendedName>
</protein>
<dbReference type="SUPFAM" id="SSF51283">
    <property type="entry name" value="dUTPase-like"/>
    <property type="match status" value="1"/>
</dbReference>
<keyword evidence="8" id="KW-1185">Reference proteome</keyword>
<dbReference type="KEGG" id="mee:DA075_09045"/>
<organism evidence="7 8">
    <name type="scientific">Methylobacterium currus</name>
    <dbReference type="NCBI Taxonomy" id="2051553"/>
    <lineage>
        <taxon>Bacteria</taxon>
        <taxon>Pseudomonadati</taxon>
        <taxon>Pseudomonadota</taxon>
        <taxon>Alphaproteobacteria</taxon>
        <taxon>Hyphomicrobiales</taxon>
        <taxon>Methylobacteriaceae</taxon>
        <taxon>Methylobacterium</taxon>
    </lineage>
</organism>
<dbReference type="Gene3D" id="2.70.40.10">
    <property type="match status" value="1"/>
</dbReference>
<dbReference type="GO" id="GO:0004170">
    <property type="term" value="F:dUTP diphosphatase activity"/>
    <property type="evidence" value="ECO:0007669"/>
    <property type="project" value="UniProtKB-EC"/>
</dbReference>
<dbReference type="GO" id="GO:0000287">
    <property type="term" value="F:magnesium ion binding"/>
    <property type="evidence" value="ECO:0007669"/>
    <property type="project" value="InterPro"/>
</dbReference>
<proteinExistence type="inferred from homology"/>
<feature type="domain" description="dUTPase-like" evidence="6">
    <location>
        <begin position="41"/>
        <end position="177"/>
    </location>
</feature>
<dbReference type="Proteomes" id="UP000244755">
    <property type="component" value="Chromosome 1"/>
</dbReference>
<keyword evidence="3" id="KW-0378">Hydrolase</keyword>
<dbReference type="EC" id="3.6.1.23" evidence="2"/>
<dbReference type="CDD" id="cd07557">
    <property type="entry name" value="trimeric_dUTPase"/>
    <property type="match status" value="1"/>
</dbReference>
<sequence>MSGSVREPQGTGGSIRGTEEASGLDVAIRILDPRLTAWGFPRWGSALAAGLDLHACLDAPITLEPQGPPALIPAGFALAIRDPGWCAMVYPRSGLGHREGLVLGNSVGVIDADYEGPLMISAWNRNPPGTATLTVRPGERVAQLVFTRVVRPSLRVVEAFPEVEAGARGAGGFGSTGRG</sequence>
<dbReference type="NCBIfam" id="NF001862">
    <property type="entry name" value="PRK00601.1"/>
    <property type="match status" value="1"/>
</dbReference>
<accession>A0A2R4WTB3</accession>
<comment type="similarity">
    <text evidence="1">Belongs to the dUTPase family.</text>
</comment>
<evidence type="ECO:0000256" key="4">
    <source>
        <dbReference type="ARBA" id="ARBA00023080"/>
    </source>
</evidence>
<evidence type="ECO:0000313" key="8">
    <source>
        <dbReference type="Proteomes" id="UP000244755"/>
    </source>
</evidence>
<keyword evidence="4" id="KW-0546">Nucleotide metabolism</keyword>
<name>A0A2R4WTB3_9HYPH</name>
<evidence type="ECO:0000313" key="7">
    <source>
        <dbReference type="EMBL" id="AWB24783.1"/>
    </source>
</evidence>
<dbReference type="GO" id="GO:0006226">
    <property type="term" value="P:dUMP biosynthetic process"/>
    <property type="evidence" value="ECO:0007669"/>
    <property type="project" value="InterPro"/>
</dbReference>
<dbReference type="NCBIfam" id="TIGR00576">
    <property type="entry name" value="dut"/>
    <property type="match status" value="1"/>
</dbReference>
<dbReference type="PANTHER" id="PTHR11241:SF0">
    <property type="entry name" value="DEOXYURIDINE 5'-TRIPHOSPHATE NUCLEOTIDOHYDROLASE"/>
    <property type="match status" value="1"/>
</dbReference>
<dbReference type="InterPro" id="IPR033704">
    <property type="entry name" value="dUTPase_trimeric"/>
</dbReference>
<evidence type="ECO:0000259" key="6">
    <source>
        <dbReference type="Pfam" id="PF00692"/>
    </source>
</evidence>
<dbReference type="AlphaFoldDB" id="A0A2R4WTB3"/>
<evidence type="ECO:0000256" key="2">
    <source>
        <dbReference type="ARBA" id="ARBA00012379"/>
    </source>
</evidence>
<evidence type="ECO:0000256" key="3">
    <source>
        <dbReference type="ARBA" id="ARBA00022801"/>
    </source>
</evidence>
<evidence type="ECO:0000256" key="1">
    <source>
        <dbReference type="ARBA" id="ARBA00006581"/>
    </source>
</evidence>
<dbReference type="PANTHER" id="PTHR11241">
    <property type="entry name" value="DEOXYURIDINE 5'-TRIPHOSPHATE NUCLEOTIDOHYDROLASE"/>
    <property type="match status" value="1"/>
</dbReference>
<dbReference type="InterPro" id="IPR029054">
    <property type="entry name" value="dUTPase-like"/>
</dbReference>
<dbReference type="EMBL" id="CP028843">
    <property type="protein sequence ID" value="AWB24783.1"/>
    <property type="molecule type" value="Genomic_DNA"/>
</dbReference>
<gene>
    <name evidence="7" type="ORF">DA075_09045</name>
</gene>
<dbReference type="OrthoDB" id="9809956at2"/>
<reference evidence="7 8" key="1">
    <citation type="submission" date="2018-04" db="EMBL/GenBank/DDBJ databases">
        <title>Methylobacterium sp. PR1016A genome.</title>
        <authorList>
            <person name="Park W."/>
        </authorList>
    </citation>
    <scope>NUCLEOTIDE SEQUENCE [LARGE SCALE GENOMIC DNA]</scope>
    <source>
        <strain evidence="7 8">PR1016A</strain>
    </source>
</reference>
<dbReference type="Pfam" id="PF00692">
    <property type="entry name" value="dUTPase"/>
    <property type="match status" value="1"/>
</dbReference>